<dbReference type="Pfam" id="PF00854">
    <property type="entry name" value="PTR2"/>
    <property type="match status" value="2"/>
</dbReference>
<feature type="transmembrane region" description="Helical" evidence="7">
    <location>
        <begin position="397"/>
        <end position="418"/>
    </location>
</feature>
<name>A0A1G2CFK8_9BACT</name>
<evidence type="ECO:0000256" key="1">
    <source>
        <dbReference type="ARBA" id="ARBA00004141"/>
    </source>
</evidence>
<dbReference type="GO" id="GO:0006857">
    <property type="term" value="P:oligopeptide transport"/>
    <property type="evidence" value="ECO:0007669"/>
    <property type="project" value="InterPro"/>
</dbReference>
<evidence type="ECO:0000256" key="7">
    <source>
        <dbReference type="SAM" id="Phobius"/>
    </source>
</evidence>
<gene>
    <name evidence="8" type="ORF">A2945_00680</name>
</gene>
<keyword evidence="4 7" id="KW-1133">Transmembrane helix</keyword>
<protein>
    <submittedName>
        <fullName evidence="8">Peptide transporter</fullName>
    </submittedName>
</protein>
<evidence type="ECO:0000256" key="5">
    <source>
        <dbReference type="ARBA" id="ARBA00023136"/>
    </source>
</evidence>
<dbReference type="InterPro" id="IPR036259">
    <property type="entry name" value="MFS_trans_sf"/>
</dbReference>
<feature type="transmembrane region" description="Helical" evidence="7">
    <location>
        <begin position="326"/>
        <end position="350"/>
    </location>
</feature>
<dbReference type="STRING" id="1798650.A2945_00680"/>
<feature type="transmembrane region" description="Helical" evidence="7">
    <location>
        <begin position="297"/>
        <end position="314"/>
    </location>
</feature>
<feature type="transmembrane region" description="Helical" evidence="7">
    <location>
        <begin position="51"/>
        <end position="71"/>
    </location>
</feature>
<dbReference type="CDD" id="cd17347">
    <property type="entry name" value="MFS_SLC15A1_2_like"/>
    <property type="match status" value="1"/>
</dbReference>
<sequence length="431" mass="48123">MPNGVPYIVSNEMAERFSYYGMRTILVVFMTQYLVNGAGSPAPMNEAEAKSWYHLFASATYFFPALGALIADVFLGKYRTIITLSVVYCLGHLALALDDTQFGLALGLSLIALGSGGIKPCVSAHVGDQFGRTNHHLLEKVFGWFYFAINLGAFASTLLTPFLLHRFGPHVAFGIPGLLMFIATVVFWMGRHKFIHVPPGGTAFFREVWSREGAGSLARLFIIYAFVAMFWALYDQTGSSWVLQAEHMNRTLFGVEWLSSQIQAINPILILAFIPLFTYFVYPTINKIFPLTPLRKIGIGFFITVPAFLIPAWIESQIASGVRPNILWQLLAYFVITMAEVFVSITCLEFSYTQSPKKMKSFVMACFLMSVSLGNLFTSAINFLIQNDDGTSKLSGANYYLFFAAMMLITALLFIPVAMRYRGKTYAQDEV</sequence>
<feature type="transmembrane region" description="Helical" evidence="7">
    <location>
        <begin position="170"/>
        <end position="189"/>
    </location>
</feature>
<dbReference type="EMBL" id="MHLA01000010">
    <property type="protein sequence ID" value="OGZ00017.1"/>
    <property type="molecule type" value="Genomic_DNA"/>
</dbReference>
<feature type="transmembrane region" description="Helical" evidence="7">
    <location>
        <begin position="143"/>
        <end position="164"/>
    </location>
</feature>
<keyword evidence="6" id="KW-0813">Transport</keyword>
<dbReference type="GO" id="GO:0016020">
    <property type="term" value="C:membrane"/>
    <property type="evidence" value="ECO:0007669"/>
    <property type="project" value="UniProtKB-SubCell"/>
</dbReference>
<feature type="transmembrane region" description="Helical" evidence="7">
    <location>
        <begin position="20"/>
        <end position="39"/>
    </location>
</feature>
<keyword evidence="5 7" id="KW-0472">Membrane</keyword>
<evidence type="ECO:0000256" key="6">
    <source>
        <dbReference type="RuleBase" id="RU003755"/>
    </source>
</evidence>
<comment type="similarity">
    <text evidence="2 6">Belongs to the major facilitator superfamily. Proton-dependent oligopeptide transporter (POT/PTR) (TC 2.A.17) family.</text>
</comment>
<feature type="transmembrane region" description="Helical" evidence="7">
    <location>
        <begin position="264"/>
        <end position="285"/>
    </location>
</feature>
<dbReference type="PROSITE" id="PS01022">
    <property type="entry name" value="PTR2_1"/>
    <property type="match status" value="1"/>
</dbReference>
<evidence type="ECO:0000256" key="2">
    <source>
        <dbReference type="ARBA" id="ARBA00005982"/>
    </source>
</evidence>
<evidence type="ECO:0000256" key="4">
    <source>
        <dbReference type="ARBA" id="ARBA00022989"/>
    </source>
</evidence>
<dbReference type="GO" id="GO:0022857">
    <property type="term" value="F:transmembrane transporter activity"/>
    <property type="evidence" value="ECO:0007669"/>
    <property type="project" value="InterPro"/>
</dbReference>
<dbReference type="Gene3D" id="1.20.1250.20">
    <property type="entry name" value="MFS general substrate transporter like domains"/>
    <property type="match status" value="2"/>
</dbReference>
<comment type="caution">
    <text evidence="8">The sequence shown here is derived from an EMBL/GenBank/DDBJ whole genome shotgun (WGS) entry which is preliminary data.</text>
</comment>
<dbReference type="InterPro" id="IPR018456">
    <property type="entry name" value="PTR2_symporter_CS"/>
</dbReference>
<feature type="transmembrane region" description="Helical" evidence="7">
    <location>
        <begin position="362"/>
        <end position="385"/>
    </location>
</feature>
<dbReference type="InterPro" id="IPR000109">
    <property type="entry name" value="POT_fam"/>
</dbReference>
<organism evidence="8 9">
    <name type="scientific">Candidatus Liptonbacteria bacterium RIFCSPLOWO2_01_FULL_52_25</name>
    <dbReference type="NCBI Taxonomy" id="1798650"/>
    <lineage>
        <taxon>Bacteria</taxon>
        <taxon>Candidatus Liptoniibacteriota</taxon>
    </lineage>
</organism>
<dbReference type="Proteomes" id="UP000178880">
    <property type="component" value="Unassembled WGS sequence"/>
</dbReference>
<keyword evidence="3 6" id="KW-0812">Transmembrane</keyword>
<evidence type="ECO:0000313" key="8">
    <source>
        <dbReference type="EMBL" id="OGZ00017.1"/>
    </source>
</evidence>
<dbReference type="SUPFAM" id="SSF103473">
    <property type="entry name" value="MFS general substrate transporter"/>
    <property type="match status" value="1"/>
</dbReference>
<reference evidence="8 9" key="1">
    <citation type="journal article" date="2016" name="Nat. Commun.">
        <title>Thousands of microbial genomes shed light on interconnected biogeochemical processes in an aquifer system.</title>
        <authorList>
            <person name="Anantharaman K."/>
            <person name="Brown C.T."/>
            <person name="Hug L.A."/>
            <person name="Sharon I."/>
            <person name="Castelle C.J."/>
            <person name="Probst A.J."/>
            <person name="Thomas B.C."/>
            <person name="Singh A."/>
            <person name="Wilkins M.J."/>
            <person name="Karaoz U."/>
            <person name="Brodie E.L."/>
            <person name="Williams K.H."/>
            <person name="Hubbard S.S."/>
            <person name="Banfield J.F."/>
        </authorList>
    </citation>
    <scope>NUCLEOTIDE SEQUENCE [LARGE SCALE GENOMIC DNA]</scope>
</reference>
<comment type="subcellular location">
    <subcellularLocation>
        <location evidence="1 6">Membrane</location>
        <topology evidence="1 6">Multi-pass membrane protein</topology>
    </subcellularLocation>
</comment>
<evidence type="ECO:0000256" key="3">
    <source>
        <dbReference type="ARBA" id="ARBA00022692"/>
    </source>
</evidence>
<dbReference type="PANTHER" id="PTHR11654">
    <property type="entry name" value="OLIGOPEPTIDE TRANSPORTER-RELATED"/>
    <property type="match status" value="1"/>
</dbReference>
<evidence type="ECO:0000313" key="9">
    <source>
        <dbReference type="Proteomes" id="UP000178880"/>
    </source>
</evidence>
<proteinExistence type="inferred from homology"/>
<dbReference type="PROSITE" id="PS01023">
    <property type="entry name" value="PTR2_2"/>
    <property type="match status" value="1"/>
</dbReference>
<feature type="transmembrane region" description="Helical" evidence="7">
    <location>
        <begin position="216"/>
        <end position="234"/>
    </location>
</feature>
<dbReference type="AlphaFoldDB" id="A0A1G2CFK8"/>
<accession>A0A1G2CFK8</accession>